<proteinExistence type="predicted"/>
<organism evidence="3 4">
    <name type="scientific">Senegalimassilia anaerobia</name>
    <dbReference type="NCBI Taxonomy" id="1473216"/>
    <lineage>
        <taxon>Bacteria</taxon>
        <taxon>Bacillati</taxon>
        <taxon>Actinomycetota</taxon>
        <taxon>Coriobacteriia</taxon>
        <taxon>Coriobacteriales</taxon>
        <taxon>Coriobacteriaceae</taxon>
        <taxon>Senegalimassilia</taxon>
    </lineage>
</organism>
<dbReference type="InterPro" id="IPR018931">
    <property type="entry name" value="DUF2520"/>
</dbReference>
<dbReference type="Gene3D" id="3.40.50.720">
    <property type="entry name" value="NAD(P)-binding Rossmann-like Domain"/>
    <property type="match status" value="1"/>
</dbReference>
<dbReference type="PANTHER" id="PTHR40459">
    <property type="entry name" value="CONSERVED HYPOTHETICAL ALANINE AND LEUCINE RICH PROTEIN"/>
    <property type="match status" value="1"/>
</dbReference>
<dbReference type="SUPFAM" id="SSF51735">
    <property type="entry name" value="NAD(P)-binding Rossmann-fold domains"/>
    <property type="match status" value="1"/>
</dbReference>
<name>A0A369LA10_9ACTN</name>
<dbReference type="InterPro" id="IPR019665">
    <property type="entry name" value="OxRdtase/DH_put_Rossmann_dom"/>
</dbReference>
<evidence type="ECO:0000313" key="3">
    <source>
        <dbReference type="EMBL" id="RDB55046.1"/>
    </source>
</evidence>
<dbReference type="Gene3D" id="1.10.1040.20">
    <property type="entry name" value="ProC-like, C-terminal domain"/>
    <property type="match status" value="1"/>
</dbReference>
<dbReference type="Proteomes" id="UP000253792">
    <property type="component" value="Unassembled WGS sequence"/>
</dbReference>
<dbReference type="InterPro" id="IPR008927">
    <property type="entry name" value="6-PGluconate_DH-like_C_sf"/>
</dbReference>
<dbReference type="EMBL" id="PPTP01000006">
    <property type="protein sequence ID" value="RDB55046.1"/>
    <property type="molecule type" value="Genomic_DNA"/>
</dbReference>
<evidence type="ECO:0000259" key="1">
    <source>
        <dbReference type="Pfam" id="PF10727"/>
    </source>
</evidence>
<reference evidence="3 4" key="1">
    <citation type="journal article" date="2018" name="Elife">
        <title>Discovery and characterization of a prevalent human gut bacterial enzyme sufficient for the inactivation of a family of plant toxins.</title>
        <authorList>
            <person name="Koppel N."/>
            <person name="Bisanz J.E."/>
            <person name="Pandelia M.E."/>
            <person name="Turnbaugh P.J."/>
            <person name="Balskus E.P."/>
        </authorList>
    </citation>
    <scope>NUCLEOTIDE SEQUENCE [LARGE SCALE GENOMIC DNA]</scope>
    <source>
        <strain evidence="4">anaerobia AP69FAA</strain>
    </source>
</reference>
<comment type="caution">
    <text evidence="3">The sequence shown here is derived from an EMBL/GenBank/DDBJ whole genome shotgun (WGS) entry which is preliminary data.</text>
</comment>
<dbReference type="InterPro" id="IPR037108">
    <property type="entry name" value="TM1727-like_C_sf"/>
</dbReference>
<dbReference type="InterPro" id="IPR036291">
    <property type="entry name" value="NAD(P)-bd_dom_sf"/>
</dbReference>
<evidence type="ECO:0000313" key="4">
    <source>
        <dbReference type="Proteomes" id="UP000253792"/>
    </source>
</evidence>
<evidence type="ECO:0000259" key="2">
    <source>
        <dbReference type="Pfam" id="PF10728"/>
    </source>
</evidence>
<dbReference type="SUPFAM" id="SSF48179">
    <property type="entry name" value="6-phosphogluconate dehydrogenase C-terminal domain-like"/>
    <property type="match status" value="1"/>
</dbReference>
<dbReference type="PANTHER" id="PTHR40459:SF1">
    <property type="entry name" value="CONSERVED HYPOTHETICAL ALANINE AND LEUCINE RICH PROTEIN"/>
    <property type="match status" value="1"/>
</dbReference>
<dbReference type="OrthoDB" id="8650434at2"/>
<sequence length="322" mass="33071">MQPRSKETKGADVTVSVGSCPAERDARLRVGFVGAGKIGFALGTHLFEHGSKVSGYASRTQKAALWASQCTHSVSFSSLQALLDSTDLIFITVPDGAIAETAGQLADAAASTPAGDLSGKLVCHASGALTSGELDACRKAGAACASVHPLCAVPDVPTSADAPDRLAGMFFTLEGDQAAVDAAGALLDAAGNPHCTIAADAKVRYHAAAVFLSNLVCGLASEGLGILEGCGFTPEQALQAAGPLFTGNCAAIAQKGPQNALSGPIERNDLETVRKHLAALDGQARETYATLSLSVCELAARRHPERDHAPMRNLLESAQTRR</sequence>
<accession>A0A369LA10</accession>
<dbReference type="AlphaFoldDB" id="A0A369LA10"/>
<dbReference type="Pfam" id="PF10727">
    <property type="entry name" value="Rossmann-like"/>
    <property type="match status" value="1"/>
</dbReference>
<keyword evidence="4" id="KW-1185">Reference proteome</keyword>
<feature type="domain" description="DUF2520" evidence="2">
    <location>
        <begin position="170"/>
        <end position="294"/>
    </location>
</feature>
<protein>
    <submittedName>
        <fullName evidence="3">DUF2520 domain-containing protein</fullName>
    </submittedName>
</protein>
<dbReference type="STRING" id="1034345.GCA_000236865_01800"/>
<gene>
    <name evidence="3" type="ORF">C1880_07390</name>
</gene>
<feature type="domain" description="Putative oxidoreductase/dehydrogenase Rossmann-like" evidence="1">
    <location>
        <begin position="24"/>
        <end position="149"/>
    </location>
</feature>
<dbReference type="Pfam" id="PF10728">
    <property type="entry name" value="DUF2520"/>
    <property type="match status" value="1"/>
</dbReference>